<protein>
    <recommendedName>
        <fullName evidence="3">Gibberellin biosynthesis-related</fullName>
    </recommendedName>
</protein>
<evidence type="ECO:0000313" key="2">
    <source>
        <dbReference type="Proteomes" id="UP001316803"/>
    </source>
</evidence>
<proteinExistence type="predicted"/>
<organism evidence="1 2">
    <name type="scientific">Knufia fluminis</name>
    <dbReference type="NCBI Taxonomy" id="191047"/>
    <lineage>
        <taxon>Eukaryota</taxon>
        <taxon>Fungi</taxon>
        <taxon>Dikarya</taxon>
        <taxon>Ascomycota</taxon>
        <taxon>Pezizomycotina</taxon>
        <taxon>Eurotiomycetes</taxon>
        <taxon>Chaetothyriomycetidae</taxon>
        <taxon>Chaetothyriales</taxon>
        <taxon>Trichomeriaceae</taxon>
        <taxon>Knufia</taxon>
    </lineage>
</organism>
<dbReference type="InterPro" id="IPR029058">
    <property type="entry name" value="AB_hydrolase_fold"/>
</dbReference>
<dbReference type="AlphaFoldDB" id="A0AAN8EZC1"/>
<name>A0AAN8EZC1_9EURO</name>
<dbReference type="Proteomes" id="UP001316803">
    <property type="component" value="Unassembled WGS sequence"/>
</dbReference>
<dbReference type="EMBL" id="JAKLMC020000041">
    <property type="protein sequence ID" value="KAK5948971.1"/>
    <property type="molecule type" value="Genomic_DNA"/>
</dbReference>
<accession>A0AAN8EZC1</accession>
<evidence type="ECO:0000313" key="1">
    <source>
        <dbReference type="EMBL" id="KAK5948971.1"/>
    </source>
</evidence>
<comment type="caution">
    <text evidence="1">The sequence shown here is derived from an EMBL/GenBank/DDBJ whole genome shotgun (WGS) entry which is preliminary data.</text>
</comment>
<dbReference type="SUPFAM" id="SSF53474">
    <property type="entry name" value="alpha/beta-Hydrolases"/>
    <property type="match status" value="1"/>
</dbReference>
<sequence length="316" mass="35678">MGSIAKSEKSEEEIQQILDGYARGLKMSARAPILHSPSEAGLKYEEVFFPSYDGVPLEGWFIPCPNSTKLIICNHPSGFTRAGHPSHLEPWRSIFAATGNTIEVNFIPDYKILHDAGYNVLTYDLRNFGQSGPANSGILSGGKYEARDVIGSIIYARARPDTKDMSISLFSRCLGFTASLWAMDLFPQYFKDGNVRCLAGPQPISAISAMQRNFERDGVPAEKMDQVDKVCRMTTNFGIYELGPRQPAKSASVPIFVYQVKDDVMTKPEDVQIVFDNMPVSEKKLHWIEGSTRRWDGYLFFQREPQMVLEWFEKFM</sequence>
<reference evidence="1 2" key="1">
    <citation type="submission" date="2022-12" db="EMBL/GenBank/DDBJ databases">
        <title>Genomic features and morphological characterization of a novel Knufia sp. strain isolated from spacecraft assembly facility.</title>
        <authorList>
            <person name="Teixeira M."/>
            <person name="Chander A.M."/>
            <person name="Stajich J.E."/>
            <person name="Venkateswaran K."/>
        </authorList>
    </citation>
    <scope>NUCLEOTIDE SEQUENCE [LARGE SCALE GENOMIC DNA]</scope>
    <source>
        <strain evidence="1 2">FJI-L2-BK-P2</strain>
    </source>
</reference>
<evidence type="ECO:0008006" key="3">
    <source>
        <dbReference type="Google" id="ProtNLM"/>
    </source>
</evidence>
<gene>
    <name evidence="1" type="ORF">OHC33_010057</name>
</gene>
<keyword evidence="2" id="KW-1185">Reference proteome</keyword>
<dbReference type="Gene3D" id="3.40.50.1820">
    <property type="entry name" value="alpha/beta hydrolase"/>
    <property type="match status" value="1"/>
</dbReference>